<dbReference type="eggNOG" id="ENOG5033E2Z">
    <property type="taxonomic scope" value="Bacteria"/>
</dbReference>
<dbReference type="OrthoDB" id="2339749at2"/>
<dbReference type="EMBL" id="ACRF02000014">
    <property type="protein sequence ID" value="EEW93421.1"/>
    <property type="molecule type" value="Genomic_DNA"/>
</dbReference>
<comment type="caution">
    <text evidence="1">The sequence shown here is derived from an EMBL/GenBank/DDBJ whole genome shotgun (WGS) entry which is preliminary data.</text>
</comment>
<dbReference type="HOGENOM" id="CLU_160602_0_0_9"/>
<evidence type="ECO:0000313" key="1">
    <source>
        <dbReference type="EMBL" id="EEW93421.1"/>
    </source>
</evidence>
<gene>
    <name evidence="1" type="ORF">HMPREF0446_00303</name>
</gene>
<dbReference type="STRING" id="626369.HMPREF0446_00303"/>
<dbReference type="RefSeq" id="WP_006702577.1">
    <property type="nucleotide sequence ID" value="NZ_KI391971.1"/>
</dbReference>
<keyword evidence="2" id="KW-1185">Reference proteome</keyword>
<name>D0BK18_9LACT</name>
<accession>D0BK18</accession>
<proteinExistence type="predicted"/>
<reference evidence="1" key="1">
    <citation type="submission" date="2009-09" db="EMBL/GenBank/DDBJ databases">
        <authorList>
            <consortium name="The Broad Institute Genome Sequencing Platform"/>
            <person name="Ward D."/>
            <person name="Feldgarden M."/>
            <person name="Earl A."/>
            <person name="Young S.K."/>
            <person name="Zeng Q."/>
            <person name="Koehrsen M."/>
            <person name="Alvarado L."/>
            <person name="Berlin A."/>
            <person name="Bochicchio J."/>
            <person name="Borenstein D."/>
            <person name="Chapman S.B."/>
            <person name="Chen Z."/>
            <person name="Engels R."/>
            <person name="Freedman E."/>
            <person name="Gellesch M."/>
            <person name="Goldberg J."/>
            <person name="Griggs A."/>
            <person name="Gujja S."/>
            <person name="Heilman E."/>
            <person name="Heiman D."/>
            <person name="Hepburn T."/>
            <person name="Howarth C."/>
            <person name="Jen D."/>
            <person name="Larson L."/>
            <person name="Lewis B."/>
            <person name="Mehta T."/>
            <person name="Park D."/>
            <person name="Pearson M."/>
            <person name="Roberts A."/>
            <person name="Saif S."/>
            <person name="Shea T."/>
            <person name="Shenoy N."/>
            <person name="Sisk P."/>
            <person name="Stolte C."/>
            <person name="Sykes S."/>
            <person name="Thomson T."/>
            <person name="Walk T."/>
            <person name="White J."/>
            <person name="Yandava C."/>
            <person name="Sibley C.D."/>
            <person name="Field T.R."/>
            <person name="Grinwis M."/>
            <person name="Eshaghurshan C.S."/>
            <person name="Surette M.G."/>
            <person name="Haas B."/>
            <person name="Nusbaum C."/>
            <person name="Birren B."/>
        </authorList>
    </citation>
    <scope>NUCLEOTIDE SEQUENCE [LARGE SCALE GENOMIC DNA]</scope>
    <source>
        <strain evidence="1">ATCC 700633</strain>
    </source>
</reference>
<organism evidence="1 2">
    <name type="scientific">Granulicatella elegans ATCC 700633</name>
    <dbReference type="NCBI Taxonomy" id="626369"/>
    <lineage>
        <taxon>Bacteria</taxon>
        <taxon>Bacillati</taxon>
        <taxon>Bacillota</taxon>
        <taxon>Bacilli</taxon>
        <taxon>Lactobacillales</taxon>
        <taxon>Carnobacteriaceae</taxon>
        <taxon>Granulicatella</taxon>
    </lineage>
</organism>
<dbReference type="Proteomes" id="UP000002939">
    <property type="component" value="Unassembled WGS sequence"/>
</dbReference>
<protein>
    <submittedName>
        <fullName evidence="1">Uncharacterized protein</fullName>
    </submittedName>
</protein>
<reference evidence="1" key="2">
    <citation type="submission" date="2011-10" db="EMBL/GenBank/DDBJ databases">
        <title>The Genome Sequence of Granulicatella elegans ATCC 700633.</title>
        <authorList>
            <consortium name="The Broad Institute Genome Sequencing Platform"/>
            <consortium name="The Broad Institute Genome Sequencing Center for Infectious Disease"/>
            <person name="Earl A."/>
            <person name="Ward D."/>
            <person name="Feldgarden M."/>
            <person name="Gevers D."/>
            <person name="Sibley C.D."/>
            <person name="Field T.R."/>
            <person name="Grinwis M."/>
            <person name="Eshaghurshan C.S."/>
            <person name="Surette M.G."/>
            <person name="Young S.K."/>
            <person name="Zeng Q."/>
            <person name="Gargeya S."/>
            <person name="Fitzgerald M."/>
            <person name="Haas B."/>
            <person name="Abouelleil A."/>
            <person name="Alvarado L."/>
            <person name="Arachchi H.M."/>
            <person name="Berlin A."/>
            <person name="Brown A."/>
            <person name="Chapman S.B."/>
            <person name="Chen Z."/>
            <person name="Dunbar C."/>
            <person name="Freedman E."/>
            <person name="Gearin G."/>
            <person name="Goldberg J."/>
            <person name="Griggs A."/>
            <person name="Gujja S."/>
            <person name="Heiman D."/>
            <person name="Howarth C."/>
            <person name="Larson L."/>
            <person name="Lui A."/>
            <person name="MacDonald P.J.P."/>
            <person name="Montmayeur A."/>
            <person name="Murphy C."/>
            <person name="Neiman D."/>
            <person name="Pearson M."/>
            <person name="Priest M."/>
            <person name="Roberts A."/>
            <person name="Saif S."/>
            <person name="Shea T."/>
            <person name="Shenoy N."/>
            <person name="Sisk P."/>
            <person name="Stolte C."/>
            <person name="Sykes S."/>
            <person name="Wortman J."/>
            <person name="Nusbaum C."/>
            <person name="Birren B."/>
        </authorList>
    </citation>
    <scope>NUCLEOTIDE SEQUENCE [LARGE SCALE GENOMIC DNA]</scope>
    <source>
        <strain evidence="1">ATCC 700633</strain>
    </source>
</reference>
<sequence length="111" mass="12792">MKRQKNKPKGKASKNSKEAMTLVDCYYIPTAIAEHFCLLREHCATEVEQTLLQHFAKVQREQREDIGEVIVAYDEAGTCHGEISLSPTEISKLEKEISAERLDKYLEIYFK</sequence>
<evidence type="ECO:0000313" key="2">
    <source>
        <dbReference type="Proteomes" id="UP000002939"/>
    </source>
</evidence>
<dbReference type="AlphaFoldDB" id="D0BK18"/>